<evidence type="ECO:0000256" key="3">
    <source>
        <dbReference type="ARBA" id="ARBA00022857"/>
    </source>
</evidence>
<evidence type="ECO:0000256" key="2">
    <source>
        <dbReference type="ARBA" id="ARBA00022723"/>
    </source>
</evidence>
<evidence type="ECO:0000256" key="1">
    <source>
        <dbReference type="ARBA" id="ARBA00022490"/>
    </source>
</evidence>
<keyword evidence="2 7" id="KW-0479">Metal-binding</keyword>
<dbReference type="GO" id="GO:0050897">
    <property type="term" value="F:cobalt ion binding"/>
    <property type="evidence" value="ECO:0007669"/>
    <property type="project" value="UniProtKB-UniRule"/>
</dbReference>
<protein>
    <recommendedName>
        <fullName evidence="7">4-hydroxythreonine-4-phosphate dehydrogenase</fullName>
        <ecNumber evidence="7">1.1.1.262</ecNumber>
    </recommendedName>
    <alternativeName>
        <fullName evidence="7">4-(phosphohydroxy)-L-threonine dehydrogenase</fullName>
    </alternativeName>
</protein>
<comment type="function">
    <text evidence="7">Catalyzes the NAD(P)-dependent oxidation of 4-(phosphooxy)-L-threonine (HTP) into 2-amino-3-oxo-4-(phosphooxy)butyric acid which spontaneously decarboxylates to form 3-amino-2-oxopropyl phosphate (AHAP).</text>
</comment>
<dbReference type="UniPathway" id="UPA00244">
    <property type="reaction ID" value="UER00312"/>
</dbReference>
<keyword evidence="7" id="KW-0460">Magnesium</keyword>
<dbReference type="InterPro" id="IPR037510">
    <property type="entry name" value="PdxA"/>
</dbReference>
<feature type="binding site" evidence="7">
    <location>
        <position position="286"/>
    </location>
    <ligand>
        <name>substrate</name>
    </ligand>
</feature>
<name>H6SS52_PARPM</name>
<evidence type="ECO:0000256" key="4">
    <source>
        <dbReference type="ARBA" id="ARBA00023002"/>
    </source>
</evidence>
<dbReference type="OrthoDB" id="9801783at2"/>
<feature type="binding site" evidence="7">
    <location>
        <position position="178"/>
    </location>
    <ligand>
        <name>a divalent metal cation</name>
        <dbReference type="ChEBI" id="CHEBI:60240"/>
        <note>ligand shared between dimeric partners</note>
    </ligand>
</feature>
<comment type="cofactor">
    <cofactor evidence="7">
        <name>Zn(2+)</name>
        <dbReference type="ChEBI" id="CHEBI:29105"/>
    </cofactor>
    <cofactor evidence="7">
        <name>Mg(2+)</name>
        <dbReference type="ChEBI" id="CHEBI:18420"/>
    </cofactor>
    <cofactor evidence="7">
        <name>Co(2+)</name>
        <dbReference type="ChEBI" id="CHEBI:48828"/>
    </cofactor>
    <text evidence="7">Binds 1 divalent metal cation per subunit. Can use ions such as Zn(2+), Mg(2+) or Co(2+).</text>
</comment>
<feature type="binding site" evidence="7">
    <location>
        <position position="278"/>
    </location>
    <ligand>
        <name>a divalent metal cation</name>
        <dbReference type="ChEBI" id="CHEBI:60240"/>
        <note>ligand shared between dimeric partners</note>
    </ligand>
</feature>
<keyword evidence="1 7" id="KW-0963">Cytoplasm</keyword>
<dbReference type="GO" id="GO:0008270">
    <property type="term" value="F:zinc ion binding"/>
    <property type="evidence" value="ECO:0007669"/>
    <property type="project" value="UniProtKB-UniRule"/>
</dbReference>
<gene>
    <name evidence="7" type="primary">pdxA</name>
    <name evidence="8" type="ORF">RSPPHO_01105</name>
</gene>
<dbReference type="GO" id="GO:0008615">
    <property type="term" value="P:pyridoxine biosynthetic process"/>
    <property type="evidence" value="ECO:0007669"/>
    <property type="project" value="UniProtKB-UniRule"/>
</dbReference>
<evidence type="ECO:0000313" key="9">
    <source>
        <dbReference type="Proteomes" id="UP000033220"/>
    </source>
</evidence>
<evidence type="ECO:0000256" key="7">
    <source>
        <dbReference type="HAMAP-Rule" id="MF_00536"/>
    </source>
</evidence>
<evidence type="ECO:0000256" key="6">
    <source>
        <dbReference type="ARBA" id="ARBA00023096"/>
    </source>
</evidence>
<comment type="similarity">
    <text evidence="7">Belongs to the PdxA family.</text>
</comment>
<keyword evidence="4 7" id="KW-0560">Oxidoreductase</keyword>
<dbReference type="GO" id="GO:0042823">
    <property type="term" value="P:pyridoxal phosphate biosynthetic process"/>
    <property type="evidence" value="ECO:0007669"/>
    <property type="project" value="UniProtKB-UniRule"/>
</dbReference>
<dbReference type="KEGG" id="rpm:RSPPHO_01105"/>
<dbReference type="eggNOG" id="COG1995">
    <property type="taxonomic scope" value="Bacteria"/>
</dbReference>
<feature type="binding site" evidence="7">
    <location>
        <position position="143"/>
    </location>
    <ligand>
        <name>substrate</name>
    </ligand>
</feature>
<comment type="catalytic activity">
    <reaction evidence="7">
        <text>4-(phosphooxy)-L-threonine + NAD(+) = 3-amino-2-oxopropyl phosphate + CO2 + NADH</text>
        <dbReference type="Rhea" id="RHEA:32275"/>
        <dbReference type="ChEBI" id="CHEBI:16526"/>
        <dbReference type="ChEBI" id="CHEBI:57279"/>
        <dbReference type="ChEBI" id="CHEBI:57540"/>
        <dbReference type="ChEBI" id="CHEBI:57945"/>
        <dbReference type="ChEBI" id="CHEBI:58452"/>
        <dbReference type="EC" id="1.1.1.262"/>
    </reaction>
</comment>
<dbReference type="Proteomes" id="UP000033220">
    <property type="component" value="Chromosome DSM 122"/>
</dbReference>
<dbReference type="GO" id="GO:0051287">
    <property type="term" value="F:NAD binding"/>
    <property type="evidence" value="ECO:0007669"/>
    <property type="project" value="InterPro"/>
</dbReference>
<dbReference type="AlphaFoldDB" id="H6SS52"/>
<dbReference type="NCBIfam" id="NF003699">
    <property type="entry name" value="PRK05312.1"/>
    <property type="match status" value="1"/>
</dbReference>
<evidence type="ECO:0000256" key="5">
    <source>
        <dbReference type="ARBA" id="ARBA00023027"/>
    </source>
</evidence>
<organism evidence="8 9">
    <name type="scientific">Pararhodospirillum photometricum DSM 122</name>
    <dbReference type="NCBI Taxonomy" id="1150469"/>
    <lineage>
        <taxon>Bacteria</taxon>
        <taxon>Pseudomonadati</taxon>
        <taxon>Pseudomonadota</taxon>
        <taxon>Alphaproteobacteria</taxon>
        <taxon>Rhodospirillales</taxon>
        <taxon>Rhodospirillaceae</taxon>
        <taxon>Pararhodospirillum</taxon>
    </lineage>
</organism>
<proteinExistence type="inferred from homology"/>
<dbReference type="RefSeq" id="WP_014414371.1">
    <property type="nucleotide sequence ID" value="NC_017059.1"/>
</dbReference>
<accession>H6SS52</accession>
<dbReference type="InterPro" id="IPR005255">
    <property type="entry name" value="PdxA_fam"/>
</dbReference>
<feature type="binding site" evidence="7">
    <location>
        <position position="223"/>
    </location>
    <ligand>
        <name>a divalent metal cation</name>
        <dbReference type="ChEBI" id="CHEBI:60240"/>
        <note>ligand shared between dimeric partners</note>
    </ligand>
</feature>
<evidence type="ECO:0000313" key="8">
    <source>
        <dbReference type="EMBL" id="CCG07731.1"/>
    </source>
</evidence>
<dbReference type="SUPFAM" id="SSF53659">
    <property type="entry name" value="Isocitrate/Isopropylmalate dehydrogenase-like"/>
    <property type="match status" value="1"/>
</dbReference>
<comment type="pathway">
    <text evidence="7">Cofactor biosynthesis; pyridoxine 5'-phosphate biosynthesis; pyridoxine 5'-phosphate from D-erythrose 4-phosphate: step 4/5.</text>
</comment>
<feature type="binding site" evidence="7">
    <location>
        <position position="295"/>
    </location>
    <ligand>
        <name>substrate</name>
    </ligand>
</feature>
<keyword evidence="9" id="KW-1185">Reference proteome</keyword>
<sequence>MCGSEAAPLLALSMGEPAGIGGEIALMAWSRRADALPPFVLIADPDWIQGIAQALGLGPVAVVDHPAAARAVFDRALPVLPISRGLAQPVLPGQGTAANAPAVQACLEAAVALCAEGAVEGLVTLPLHKRLMQEGGFAYPGHTEFLGVLAQRHWPGAPCQPVMMLACPGLRVVPVTVHISVRRALDQLTPALIETTAHLTAAALTRDFGLVRPRLAVAGLNPHAGEDGTLGTEDRDVIAPAVAALRAAGLDVRGPLPADTLFHAEARADYDVALCMLHDQALIPIKTLDFHGGVNVTLGLPFVRTSPDHGTAFGLAGQGTARPDSLMAALRLAAEMARHRRFPPAPEAA</sequence>
<keyword evidence="3 7" id="KW-0521">NADP</keyword>
<dbReference type="PANTHER" id="PTHR30004:SF6">
    <property type="entry name" value="D-THREONATE 4-PHOSPHATE DEHYDROGENASE"/>
    <property type="match status" value="1"/>
</dbReference>
<feature type="binding site" evidence="7">
    <location>
        <position position="142"/>
    </location>
    <ligand>
        <name>substrate</name>
    </ligand>
</feature>
<reference evidence="8 9" key="1">
    <citation type="submission" date="2012-02" db="EMBL/GenBank/DDBJ databases">
        <title>Shotgun genome sequence of Phaeospirillum photometricum DSM 122.</title>
        <authorList>
            <person name="Duquesne K."/>
            <person name="Sturgis J."/>
        </authorList>
    </citation>
    <scope>NUCLEOTIDE SEQUENCE [LARGE SCALE GENOMIC DNA]</scope>
    <source>
        <strain evidence="9">DSM122</strain>
    </source>
</reference>
<comment type="miscellaneous">
    <text evidence="7">The active site is located at the dimer interface.</text>
</comment>
<dbReference type="GO" id="GO:0050570">
    <property type="term" value="F:4-hydroxythreonine-4-phosphate dehydrogenase activity"/>
    <property type="evidence" value="ECO:0007669"/>
    <property type="project" value="UniProtKB-UniRule"/>
</dbReference>
<dbReference type="Pfam" id="PF04166">
    <property type="entry name" value="PdxA"/>
    <property type="match status" value="1"/>
</dbReference>
<comment type="subunit">
    <text evidence="7">Homodimer.</text>
</comment>
<comment type="subcellular location">
    <subcellularLocation>
        <location evidence="7">Cytoplasm</location>
    </subcellularLocation>
</comment>
<dbReference type="HAMAP" id="MF_00536">
    <property type="entry name" value="PdxA"/>
    <property type="match status" value="1"/>
</dbReference>
<keyword evidence="6 7" id="KW-0664">Pyridoxine biosynthesis</keyword>
<keyword evidence="7" id="KW-0170">Cobalt</keyword>
<keyword evidence="5 7" id="KW-0520">NAD</keyword>
<dbReference type="Gene3D" id="3.40.718.10">
    <property type="entry name" value="Isopropylmalate Dehydrogenase"/>
    <property type="match status" value="1"/>
</dbReference>
<dbReference type="GO" id="GO:0000287">
    <property type="term" value="F:magnesium ion binding"/>
    <property type="evidence" value="ECO:0007669"/>
    <property type="project" value="UniProtKB-UniRule"/>
</dbReference>
<dbReference type="PANTHER" id="PTHR30004">
    <property type="entry name" value="4-HYDROXYTHREONINE-4-PHOSPHATE DEHYDROGENASE"/>
    <property type="match status" value="1"/>
</dbReference>
<dbReference type="PATRIC" id="fig|1150469.3.peg.1256"/>
<dbReference type="STRING" id="1150469.RSPPHO_01105"/>
<dbReference type="NCBIfam" id="TIGR00557">
    <property type="entry name" value="pdxA"/>
    <property type="match status" value="1"/>
</dbReference>
<dbReference type="EMBL" id="HE663493">
    <property type="protein sequence ID" value="CCG07731.1"/>
    <property type="molecule type" value="Genomic_DNA"/>
</dbReference>
<keyword evidence="7" id="KW-0862">Zinc</keyword>
<dbReference type="HOGENOM" id="CLU_040168_1_0_5"/>
<feature type="binding site" evidence="7">
    <location>
        <position position="304"/>
    </location>
    <ligand>
        <name>substrate</name>
    </ligand>
</feature>
<dbReference type="EC" id="1.1.1.262" evidence="7"/>
<dbReference type="GO" id="GO:0005737">
    <property type="term" value="C:cytoplasm"/>
    <property type="evidence" value="ECO:0007669"/>
    <property type="project" value="UniProtKB-SubCell"/>
</dbReference>